<evidence type="ECO:0000256" key="5">
    <source>
        <dbReference type="ARBA" id="ARBA00022741"/>
    </source>
</evidence>
<comment type="caution">
    <text evidence="12">The sequence shown here is derived from an EMBL/GenBank/DDBJ whole genome shotgun (WGS) entry which is preliminary data.</text>
</comment>
<organism evidence="12 13">
    <name type="scientific">Owenia fusiformis</name>
    <name type="common">Polychaete worm</name>
    <dbReference type="NCBI Taxonomy" id="6347"/>
    <lineage>
        <taxon>Eukaryota</taxon>
        <taxon>Metazoa</taxon>
        <taxon>Spiralia</taxon>
        <taxon>Lophotrochozoa</taxon>
        <taxon>Annelida</taxon>
        <taxon>Polychaeta</taxon>
        <taxon>Sedentaria</taxon>
        <taxon>Canalipalpata</taxon>
        <taxon>Sabellida</taxon>
        <taxon>Oweniida</taxon>
        <taxon>Oweniidae</taxon>
        <taxon>Owenia</taxon>
    </lineage>
</organism>
<evidence type="ECO:0000256" key="8">
    <source>
        <dbReference type="ARBA" id="ARBA00022840"/>
    </source>
</evidence>
<dbReference type="InterPro" id="IPR027417">
    <property type="entry name" value="P-loop_NTPase"/>
</dbReference>
<keyword evidence="13" id="KW-1185">Reference proteome</keyword>
<dbReference type="PROSITE" id="PS51194">
    <property type="entry name" value="HELICASE_CTER"/>
    <property type="match status" value="1"/>
</dbReference>
<dbReference type="CDD" id="cd18787">
    <property type="entry name" value="SF2_C_DEAD"/>
    <property type="match status" value="1"/>
</dbReference>
<dbReference type="OrthoDB" id="10265785at2759"/>
<dbReference type="SMART" id="SM00490">
    <property type="entry name" value="HELICc"/>
    <property type="match status" value="1"/>
</dbReference>
<dbReference type="InterPro" id="IPR014014">
    <property type="entry name" value="RNA_helicase_DEAD_Q_motif"/>
</dbReference>
<dbReference type="InterPro" id="IPR001650">
    <property type="entry name" value="Helicase_C-like"/>
</dbReference>
<sequence>MADDDWAALVDQQESNQLSSRVEKNLTIGATAATKQVPLPGSASVATGHAPAVTGQAPAVTGQAPVATNHVPGAGDANGEAEQDEKELSAAEQSLLRKKLSNQLVATKADLEILQKDPNSPLYSVKSFEALNLKPELLKGVYEMGFNSPSKIQETALPTLLADPPMNMIAQSQSGTGKTAAFVLTMLSRVDTSKPYTQCICLSPTFELALQTGKVTEQMAKHMTSLKVCYAVRGERVSRGQKIDSHIIIGTPGTLLDWCIKFKVIDMKRVDVFVLDEADVMIATQGHQDQSIRIQKTLRKDCQMLLFSATYEQDVMQFAKAVVPNPVIISLRREEESLSNIKQYYINCKDKEAKFQALSNIYGAITVGQSMIFCHTRRTAAWLCEKMIAEGHAVALLSGELTVEQRAAVIERFRDGKEKVLITTNLSARGIDIEQVTVVVNFDLPVNTQHQADCETYLHRIGRTGRFGKNGIALNFVDGHRSMQILKCIESHFNRAINKLDAEDFDEIEKIGQ</sequence>
<dbReference type="FunFam" id="3.40.50.300:FF:000318">
    <property type="entry name" value="ATP-dependent RNA helicase DDX19B"/>
    <property type="match status" value="1"/>
</dbReference>
<dbReference type="SMART" id="SM00487">
    <property type="entry name" value="DEXDc"/>
    <property type="match status" value="1"/>
</dbReference>
<evidence type="ECO:0000313" key="12">
    <source>
        <dbReference type="EMBL" id="CAH1787973.1"/>
    </source>
</evidence>
<reference evidence="12" key="1">
    <citation type="submission" date="2022-03" db="EMBL/GenBank/DDBJ databases">
        <authorList>
            <person name="Martin C."/>
        </authorList>
    </citation>
    <scope>NUCLEOTIDE SEQUENCE</scope>
</reference>
<dbReference type="SUPFAM" id="SSF52540">
    <property type="entry name" value="P-loop containing nucleoside triphosphate hydrolases"/>
    <property type="match status" value="1"/>
</dbReference>
<dbReference type="InterPro" id="IPR011545">
    <property type="entry name" value="DEAD/DEAH_box_helicase_dom"/>
</dbReference>
<proteinExistence type="predicted"/>
<evidence type="ECO:0000256" key="6">
    <source>
        <dbReference type="ARBA" id="ARBA00022801"/>
    </source>
</evidence>
<dbReference type="Proteomes" id="UP000749559">
    <property type="component" value="Unassembled WGS sequence"/>
</dbReference>
<dbReference type="Pfam" id="PF00271">
    <property type="entry name" value="Helicase_C"/>
    <property type="match status" value="1"/>
</dbReference>
<dbReference type="GO" id="GO:0005524">
    <property type="term" value="F:ATP binding"/>
    <property type="evidence" value="ECO:0007669"/>
    <property type="project" value="UniProtKB-KW"/>
</dbReference>
<comment type="catalytic activity">
    <reaction evidence="11">
        <text>ATP + H2O = ADP + phosphate + H(+)</text>
        <dbReference type="Rhea" id="RHEA:13065"/>
        <dbReference type="ChEBI" id="CHEBI:15377"/>
        <dbReference type="ChEBI" id="CHEBI:15378"/>
        <dbReference type="ChEBI" id="CHEBI:30616"/>
        <dbReference type="ChEBI" id="CHEBI:43474"/>
        <dbReference type="ChEBI" id="CHEBI:456216"/>
        <dbReference type="EC" id="3.6.4.13"/>
    </reaction>
</comment>
<dbReference type="GO" id="GO:0003723">
    <property type="term" value="F:RNA binding"/>
    <property type="evidence" value="ECO:0007669"/>
    <property type="project" value="UniProtKB-KW"/>
</dbReference>
<evidence type="ECO:0000256" key="7">
    <source>
        <dbReference type="ARBA" id="ARBA00022806"/>
    </source>
</evidence>
<dbReference type="PROSITE" id="PS51192">
    <property type="entry name" value="HELICASE_ATP_BIND_1"/>
    <property type="match status" value="1"/>
</dbReference>
<evidence type="ECO:0000313" key="13">
    <source>
        <dbReference type="Proteomes" id="UP000749559"/>
    </source>
</evidence>
<dbReference type="PROSITE" id="PS51195">
    <property type="entry name" value="Q_MOTIF"/>
    <property type="match status" value="1"/>
</dbReference>
<name>A0A8J1Y4U9_OWEFU</name>
<keyword evidence="10" id="KW-0539">Nucleus</keyword>
<dbReference type="Gene3D" id="3.40.50.300">
    <property type="entry name" value="P-loop containing nucleotide triphosphate hydrolases"/>
    <property type="match status" value="2"/>
</dbReference>
<keyword evidence="5" id="KW-0547">Nucleotide-binding</keyword>
<evidence type="ECO:0000256" key="1">
    <source>
        <dbReference type="ARBA" id="ARBA00004123"/>
    </source>
</evidence>
<evidence type="ECO:0000256" key="9">
    <source>
        <dbReference type="ARBA" id="ARBA00022884"/>
    </source>
</evidence>
<evidence type="ECO:0000256" key="11">
    <source>
        <dbReference type="ARBA" id="ARBA00047984"/>
    </source>
</evidence>
<dbReference type="GO" id="GO:0016787">
    <property type="term" value="F:hydrolase activity"/>
    <property type="evidence" value="ECO:0007669"/>
    <property type="project" value="UniProtKB-KW"/>
</dbReference>
<protein>
    <recommendedName>
        <fullName evidence="3">RNA helicase</fullName>
        <ecNumber evidence="3">3.6.4.13</ecNumber>
    </recommendedName>
</protein>
<evidence type="ECO:0000256" key="2">
    <source>
        <dbReference type="ARBA" id="ARBA00004496"/>
    </source>
</evidence>
<dbReference type="GO" id="GO:0005634">
    <property type="term" value="C:nucleus"/>
    <property type="evidence" value="ECO:0007669"/>
    <property type="project" value="UniProtKB-SubCell"/>
</dbReference>
<keyword evidence="8" id="KW-0067">ATP-binding</keyword>
<keyword evidence="4" id="KW-0963">Cytoplasm</keyword>
<dbReference type="EC" id="3.6.4.13" evidence="3"/>
<comment type="subcellular location">
    <subcellularLocation>
        <location evidence="2">Cytoplasm</location>
    </subcellularLocation>
    <subcellularLocation>
        <location evidence="1">Nucleus</location>
    </subcellularLocation>
</comment>
<dbReference type="GO" id="GO:0005737">
    <property type="term" value="C:cytoplasm"/>
    <property type="evidence" value="ECO:0007669"/>
    <property type="project" value="UniProtKB-SubCell"/>
</dbReference>
<evidence type="ECO:0000256" key="4">
    <source>
        <dbReference type="ARBA" id="ARBA00022490"/>
    </source>
</evidence>
<accession>A0A8J1Y4U9</accession>
<evidence type="ECO:0000256" key="10">
    <source>
        <dbReference type="ARBA" id="ARBA00023242"/>
    </source>
</evidence>
<keyword evidence="6" id="KW-0378">Hydrolase</keyword>
<dbReference type="Pfam" id="PF00270">
    <property type="entry name" value="DEAD"/>
    <property type="match status" value="1"/>
</dbReference>
<dbReference type="InterPro" id="IPR014001">
    <property type="entry name" value="Helicase_ATP-bd"/>
</dbReference>
<evidence type="ECO:0000256" key="3">
    <source>
        <dbReference type="ARBA" id="ARBA00012552"/>
    </source>
</evidence>
<keyword evidence="9" id="KW-0694">RNA-binding</keyword>
<gene>
    <name evidence="12" type="ORF">OFUS_LOCUS13585</name>
</gene>
<keyword evidence="7" id="KW-0347">Helicase</keyword>
<dbReference type="AlphaFoldDB" id="A0A8J1Y4U9"/>
<dbReference type="PANTHER" id="PTHR47958">
    <property type="entry name" value="ATP-DEPENDENT RNA HELICASE DBP3"/>
    <property type="match status" value="1"/>
</dbReference>
<dbReference type="FunFam" id="3.40.50.300:FF:000849">
    <property type="entry name" value="ATP-dependent RNA helicase DBP5"/>
    <property type="match status" value="1"/>
</dbReference>
<dbReference type="GO" id="GO:0003724">
    <property type="term" value="F:RNA helicase activity"/>
    <property type="evidence" value="ECO:0007669"/>
    <property type="project" value="UniProtKB-EC"/>
</dbReference>
<dbReference type="EMBL" id="CAIIXF020000007">
    <property type="protein sequence ID" value="CAH1787973.1"/>
    <property type="molecule type" value="Genomic_DNA"/>
</dbReference>